<keyword evidence="5 9" id="KW-1133">Transmembrane helix</keyword>
<dbReference type="SUPFAM" id="SSF49723">
    <property type="entry name" value="Lipase/lipooxygenase domain (PLAT/LH2 domain)"/>
    <property type="match status" value="1"/>
</dbReference>
<feature type="transmembrane region" description="Helical" evidence="9">
    <location>
        <begin position="1750"/>
        <end position="1776"/>
    </location>
</feature>
<feature type="transmembrane region" description="Helical" evidence="9">
    <location>
        <begin position="1788"/>
        <end position="1807"/>
    </location>
</feature>
<dbReference type="Gene3D" id="2.60.60.20">
    <property type="entry name" value="PLAT/LH2 domain"/>
    <property type="match status" value="1"/>
</dbReference>
<evidence type="ECO:0000259" key="10">
    <source>
        <dbReference type="PROSITE" id="PS50095"/>
    </source>
</evidence>
<dbReference type="InterPro" id="IPR051223">
    <property type="entry name" value="Polycystin"/>
</dbReference>
<protein>
    <submittedName>
        <fullName evidence="11">Polycystic kidney disease protein 1-like 2</fullName>
    </submittedName>
</protein>
<sequence>VPMCAARLPDNYSVDHLQGASSCLYNISINLAAVFLPGIDMKAVAQMAGGSAAEILDRAFKEGEKNLNQQFFGPKSERLATEFDDDDTIERNHFIDVHFPDDGFDPNDLISAFSNTSDIVKDYAKISGQSYRALENILDAVGEADDEFFARTELHFNGTTLISESLNSSDATLKTNFSIRAQQILNSTLYPNGSKNMDVELLISSDLEDVLSSIGVSKLQMQMSETLDNPFFDDTSAIIRTPILSVIMKDYTPGREHLPINLEGVEKPFEFWMPLEHVTGQDDPGTLRVQRNLLLANLTDQDIQPFHLILPHNALVFVEIVDPKVGAEYTVLYLKDYWPTRSDFCGNYSTTVLNSSSVPASMKFITEKSNFSQSSLIGEQNLDYYVAIYMNYPAAPQSSPVDFRVRFTRLSCLFRDEDSEFWSEKGCVVGEDSTLERLHCYCNHASIFAGTQFTIPNDLETISVFDFRSQDFHDNPIIMSTVCVLLGIYIIAMIICYLLDRRDGKKVVGITIMTDLGGDPHHHYYLITVITGNRLGAGTTASVCLQLYGTQGRSQVYVLREPSTPVLNRGGIDSFLVSSETHLGDIERIRIWHDNSGNSPNWYCRKVIVKYVKSDVEWLFFVENWLRITGKQSTIIYEQNLATPKEFASFRRRFFKNFVDHLDKSHLWLSVIRHPTASRFTRCQRLSCAFAILTLYLLSNIIMYGIEVQDPDDPYGLQSYVIAAQMSLLEVPFGCCIIYMFWLIRQRHIPTLIIWRKHPQLIQSRPRGSVFIPKSTQRSTRASLKPRNTIIVDESSGDAYNNDNDNNDAGTEASETFSIPSTNVEDFEGWVAAYHGDDRGQYIRSMRDHDDAMIQSDDQVGWGRMGLVHAIRSKHPHSFVYSGDNDVPDVENLMNEEIKRHLLRPSTGDGSGGDGQNNTKRFKIMEQQVFDRGDGFLDPDFDSDDVEIAFETCEMKPQRTAFFKLPWWFIFIAWTICLASICIFLYFTLLYGLHYGYLRSLDWLLRVALSFLISVFIVQPINILICAFIFTVACTPKNWSIVDEERFQILSTDRDTFGKRKPIMMKVFEAERKHPPLSDATIFEIKIAARRWNRVKNAMGELLFYVFLLIPLLIFVYAGRSPDDLMLVRNMRCLLETNRATADINSPEELYKYLKTVVAPALYPAKLYNGKNNVVTRYGVVEIDDHINYLIGVPRIRQVRAPKEKCHVPTSVKDNFKNCYFYYDISTQEKGTYYEFWLPVKNLTHRKLHISNDIWKFRGNETDHAFIRSRDIRGHKGIYDGGGYVAELGRTYRQTKSVLKYMKRTNWIDQQTRSVFVEFTIYNPNMNRFLNVVIFIERGPSHSFETSFQITPVFLTIDDDLEGLSWVKVSFFSLIIAAVLLVLNLIWIICFSSELRLCQQYWFWLNIVMIVGIVTSLSVSVKKYYVMENITETIQLMKVNEYVNLQEIAYWDGVQSAAFSITQCICFLKIWRLLVFLEGGFLVTSLTVRLASHMIFAFSFVVLIVLVGFTCAGYIFFGGSMAQFSTLGNTFLTLIGQSMIEAKMLANEKFRNWGIAESIVHHIFRRHGHQPATSALVELQPDRLEGLKKSTAELFRAALRSEDAQKMKKIKLYAKYLLEGTDYYLLRRQPANYYQEFLKERKMDEMRLQTAEFLKARMGTEMSVEEMRKYNDINKTIVSLRIFKLEKAVNELQRKLKRYRNDEVVFQLSGLIAALSVYTWIKEGRPVRFIYEAGKSDNYVVRNTALESCVFVWCLAIVLLVCIWRIISAVLLFLCVKRDSAPLGQYWLLYKLLALIMSLFVAISSFNAPGIKIVAILSFVVDLVTSYFMFILHPEIGRMQRALIIKE</sequence>
<evidence type="ECO:0000256" key="9">
    <source>
        <dbReference type="SAM" id="Phobius"/>
    </source>
</evidence>
<organism evidence="11 12">
    <name type="scientific">Folsomia candida</name>
    <name type="common">Springtail</name>
    <dbReference type="NCBI Taxonomy" id="158441"/>
    <lineage>
        <taxon>Eukaryota</taxon>
        <taxon>Metazoa</taxon>
        <taxon>Ecdysozoa</taxon>
        <taxon>Arthropoda</taxon>
        <taxon>Hexapoda</taxon>
        <taxon>Collembola</taxon>
        <taxon>Entomobryomorpha</taxon>
        <taxon>Isotomoidea</taxon>
        <taxon>Isotomidae</taxon>
        <taxon>Proisotominae</taxon>
        <taxon>Folsomia</taxon>
    </lineage>
</organism>
<comment type="subcellular location">
    <subcellularLocation>
        <location evidence="1">Membrane</location>
        <topology evidence="1">Multi-pass membrane protein</topology>
    </subcellularLocation>
</comment>
<feature type="transmembrane region" description="Helical" evidence="9">
    <location>
        <begin position="1007"/>
        <end position="1030"/>
    </location>
</feature>
<name>A0A226ED63_FOLCA</name>
<feature type="transmembrane region" description="Helical" evidence="9">
    <location>
        <begin position="1102"/>
        <end position="1119"/>
    </location>
</feature>
<feature type="transmembrane region" description="Helical" evidence="9">
    <location>
        <begin position="1495"/>
        <end position="1516"/>
    </location>
</feature>
<dbReference type="Pfam" id="PF08016">
    <property type="entry name" value="PKD_channel"/>
    <property type="match status" value="1"/>
</dbReference>
<dbReference type="InterPro" id="IPR013122">
    <property type="entry name" value="PKD1_2_channel"/>
</dbReference>
<accession>A0A226ED63</accession>
<dbReference type="InterPro" id="IPR046791">
    <property type="entry name" value="Polycystin_dom"/>
</dbReference>
<comment type="caution">
    <text evidence="7">Lacks conserved residue(s) required for the propagation of feature annotation.</text>
</comment>
<comment type="similarity">
    <text evidence="2">Belongs to the polycystin family.</text>
</comment>
<keyword evidence="3 9" id="KW-0812">Transmembrane</keyword>
<evidence type="ECO:0000313" key="12">
    <source>
        <dbReference type="Proteomes" id="UP000198287"/>
    </source>
</evidence>
<dbReference type="GO" id="GO:0016020">
    <property type="term" value="C:membrane"/>
    <property type="evidence" value="ECO:0007669"/>
    <property type="project" value="UniProtKB-SubCell"/>
</dbReference>
<feature type="transmembrane region" description="Helical" evidence="9">
    <location>
        <begin position="686"/>
        <end position="706"/>
    </location>
</feature>
<dbReference type="GO" id="GO:0005262">
    <property type="term" value="F:calcium channel activity"/>
    <property type="evidence" value="ECO:0007669"/>
    <property type="project" value="TreeGrafter"/>
</dbReference>
<dbReference type="PANTHER" id="PTHR10877">
    <property type="entry name" value="POLYCYSTIN FAMILY MEMBER"/>
    <property type="match status" value="1"/>
</dbReference>
<evidence type="ECO:0000256" key="8">
    <source>
        <dbReference type="SAM" id="MobiDB-lite"/>
    </source>
</evidence>
<dbReference type="PANTHER" id="PTHR10877:SF150">
    <property type="entry name" value="REJ DOMAIN-CONTAINING PROTEIN"/>
    <property type="match status" value="1"/>
</dbReference>
<feature type="non-terminal residue" evidence="11">
    <location>
        <position position="1"/>
    </location>
</feature>
<keyword evidence="4" id="KW-0732">Signal</keyword>
<dbReference type="GO" id="GO:0050982">
    <property type="term" value="P:detection of mechanical stimulus"/>
    <property type="evidence" value="ECO:0007669"/>
    <property type="project" value="TreeGrafter"/>
</dbReference>
<evidence type="ECO:0000256" key="3">
    <source>
        <dbReference type="ARBA" id="ARBA00022692"/>
    </source>
</evidence>
<proteinExistence type="inferred from homology"/>
<dbReference type="InterPro" id="IPR036392">
    <property type="entry name" value="PLAT/LH2_dom_sf"/>
</dbReference>
<gene>
    <name evidence="11" type="ORF">Fcan01_10045</name>
</gene>
<feature type="transmembrane region" description="Helical" evidence="9">
    <location>
        <begin position="477"/>
        <end position="499"/>
    </location>
</feature>
<dbReference type="OrthoDB" id="8283836at2759"/>
<dbReference type="PROSITE" id="PS50095">
    <property type="entry name" value="PLAT"/>
    <property type="match status" value="1"/>
</dbReference>
<evidence type="ECO:0000256" key="4">
    <source>
        <dbReference type="ARBA" id="ARBA00022729"/>
    </source>
</evidence>
<evidence type="ECO:0000313" key="11">
    <source>
        <dbReference type="EMBL" id="OXA55168.1"/>
    </source>
</evidence>
<feature type="transmembrane region" description="Helical" evidence="9">
    <location>
        <begin position="1813"/>
        <end position="1832"/>
    </location>
</feature>
<dbReference type="Pfam" id="PF20519">
    <property type="entry name" value="Polycystin_dom"/>
    <property type="match status" value="1"/>
</dbReference>
<feature type="transmembrane region" description="Helical" evidence="9">
    <location>
        <begin position="965"/>
        <end position="987"/>
    </location>
</feature>
<dbReference type="STRING" id="158441.A0A226ED63"/>
<feature type="region of interest" description="Disordered" evidence="8">
    <location>
        <begin position="794"/>
        <end position="815"/>
    </location>
</feature>
<evidence type="ECO:0000256" key="7">
    <source>
        <dbReference type="PROSITE-ProRule" id="PRU00152"/>
    </source>
</evidence>
<keyword evidence="6 9" id="KW-0472">Membrane</keyword>
<dbReference type="EMBL" id="LNIX01000004">
    <property type="protein sequence ID" value="OXA55168.1"/>
    <property type="molecule type" value="Genomic_DNA"/>
</dbReference>
<dbReference type="SMART" id="SM00308">
    <property type="entry name" value="LH2"/>
    <property type="match status" value="1"/>
</dbReference>
<feature type="transmembrane region" description="Helical" evidence="9">
    <location>
        <begin position="1704"/>
        <end position="1721"/>
    </location>
</feature>
<dbReference type="InterPro" id="IPR001024">
    <property type="entry name" value="PLAT/LH2_dom"/>
</dbReference>
<keyword evidence="12" id="KW-1185">Reference proteome</keyword>
<feature type="transmembrane region" description="Helical" evidence="9">
    <location>
        <begin position="1401"/>
        <end position="1421"/>
    </location>
</feature>
<feature type="transmembrane region" description="Helical" evidence="9">
    <location>
        <begin position="1369"/>
        <end position="1389"/>
    </location>
</feature>
<evidence type="ECO:0000256" key="6">
    <source>
        <dbReference type="ARBA" id="ARBA00023136"/>
    </source>
</evidence>
<evidence type="ECO:0000256" key="2">
    <source>
        <dbReference type="ARBA" id="ARBA00007200"/>
    </source>
</evidence>
<feature type="transmembrane region" description="Helical" evidence="9">
    <location>
        <begin position="718"/>
        <end position="744"/>
    </location>
</feature>
<dbReference type="Pfam" id="PF01477">
    <property type="entry name" value="PLAT"/>
    <property type="match status" value="1"/>
</dbReference>
<dbReference type="Gene3D" id="2.60.220.50">
    <property type="match status" value="1"/>
</dbReference>
<evidence type="ECO:0000256" key="1">
    <source>
        <dbReference type="ARBA" id="ARBA00004141"/>
    </source>
</evidence>
<reference evidence="11 12" key="1">
    <citation type="submission" date="2015-12" db="EMBL/GenBank/DDBJ databases">
        <title>The genome of Folsomia candida.</title>
        <authorList>
            <person name="Faddeeva A."/>
            <person name="Derks M.F."/>
            <person name="Anvar Y."/>
            <person name="Smit S."/>
            <person name="Van Straalen N."/>
            <person name="Roelofs D."/>
        </authorList>
    </citation>
    <scope>NUCLEOTIDE SEQUENCE [LARGE SCALE GENOMIC DNA]</scope>
    <source>
        <strain evidence="11 12">VU population</strain>
        <tissue evidence="11">Whole body</tissue>
    </source>
</reference>
<dbReference type="Proteomes" id="UP000198287">
    <property type="component" value="Unassembled WGS sequence"/>
</dbReference>
<evidence type="ECO:0000256" key="5">
    <source>
        <dbReference type="ARBA" id="ARBA00022989"/>
    </source>
</evidence>
<feature type="domain" description="PLAT" evidence="10">
    <location>
        <begin position="523"/>
        <end position="640"/>
    </location>
</feature>
<comment type="caution">
    <text evidence="11">The sequence shown here is derived from an EMBL/GenBank/DDBJ whole genome shotgun (WGS) entry which is preliminary data.</text>
</comment>
<dbReference type="InterPro" id="IPR046338">
    <property type="entry name" value="GAIN_dom_sf"/>
</dbReference>